<keyword evidence="1" id="KW-1133">Transmembrane helix</keyword>
<feature type="transmembrane region" description="Helical" evidence="1">
    <location>
        <begin position="319"/>
        <end position="338"/>
    </location>
</feature>
<keyword evidence="3" id="KW-1185">Reference proteome</keyword>
<evidence type="ECO:0000313" key="3">
    <source>
        <dbReference type="Proteomes" id="UP000037035"/>
    </source>
</evidence>
<keyword evidence="1" id="KW-0812">Transmembrane</keyword>
<feature type="transmembrane region" description="Helical" evidence="1">
    <location>
        <begin position="35"/>
        <end position="55"/>
    </location>
</feature>
<feature type="transmembrane region" description="Helical" evidence="1">
    <location>
        <begin position="236"/>
        <end position="261"/>
    </location>
</feature>
<accession>A0A0L6UGJ5</accession>
<keyword evidence="1" id="KW-0472">Membrane</keyword>
<dbReference type="EMBL" id="LAVV01012216">
    <property type="protein sequence ID" value="KNZ46900.1"/>
    <property type="molecule type" value="Genomic_DNA"/>
</dbReference>
<dbReference type="Proteomes" id="UP000037035">
    <property type="component" value="Unassembled WGS sequence"/>
</dbReference>
<gene>
    <name evidence="2" type="ORF">VP01_684g1</name>
</gene>
<evidence type="ECO:0000256" key="1">
    <source>
        <dbReference type="SAM" id="Phobius"/>
    </source>
</evidence>
<protein>
    <submittedName>
        <fullName evidence="2">Uncharacterized protein</fullName>
    </submittedName>
</protein>
<organism evidence="2 3">
    <name type="scientific">Puccinia sorghi</name>
    <dbReference type="NCBI Taxonomy" id="27349"/>
    <lineage>
        <taxon>Eukaryota</taxon>
        <taxon>Fungi</taxon>
        <taxon>Dikarya</taxon>
        <taxon>Basidiomycota</taxon>
        <taxon>Pucciniomycotina</taxon>
        <taxon>Pucciniomycetes</taxon>
        <taxon>Pucciniales</taxon>
        <taxon>Pucciniaceae</taxon>
        <taxon>Puccinia</taxon>
    </lineage>
</organism>
<dbReference type="VEuPathDB" id="FungiDB:VP01_684g1"/>
<reference evidence="2 3" key="1">
    <citation type="submission" date="2015-08" db="EMBL/GenBank/DDBJ databases">
        <title>Next Generation Sequencing and Analysis of the Genome of Puccinia sorghi L Schw, the Causal Agent of Maize Common Rust.</title>
        <authorList>
            <person name="Rochi L."/>
            <person name="Burguener G."/>
            <person name="Darino M."/>
            <person name="Turjanski A."/>
            <person name="Kreff E."/>
            <person name="Dieguez M.J."/>
            <person name="Sacco F."/>
        </authorList>
    </citation>
    <scope>NUCLEOTIDE SEQUENCE [LARGE SCALE GENOMIC DNA]</scope>
    <source>
        <strain evidence="2 3">RO10H11247</strain>
    </source>
</reference>
<proteinExistence type="predicted"/>
<evidence type="ECO:0000313" key="2">
    <source>
        <dbReference type="EMBL" id="KNZ46900.1"/>
    </source>
</evidence>
<dbReference type="AlphaFoldDB" id="A0A0L6UGJ5"/>
<name>A0A0L6UGJ5_9BASI</name>
<sequence>MSFGGGSFSPYMKGSSEVATNSCWLILLGVQPRVYIFYTGFVLPIFRIILLKWALPEAFSPYLPNPHPRASHLTDLIIVVSNPTFVSYRLSLKCCASTAFTHCFKMSDVTLVPGITVQEGRLSRVNIQAPADHARMHINLPPMIIGEPAATSCALEHTNKKCAFCDCMNHVSWNTKIIILGLIKSTHVMPLKLNNPPASQLLVLISWSLPCVLSDLENSVQILLSATGNYFKPLIFILFFHFFPFLFLILFLDFADAIKRFGLRPKFMEKRTEKEEFQGRRWKSLLLLVGCSKVVLANLEWFDASLKQLVSIATCLPEYICILVMILGGMALSLVLVVSRCKLFGSGGAVSIESRMSMCLLHVVSLHSVNKKSLLPPFAVCNPERDSEYSALSYLSLLYKTPALPLCPIEFPHMRNLPPLISTPRNTLIKPPLR</sequence>
<comment type="caution">
    <text evidence="2">The sequence shown here is derived from an EMBL/GenBank/DDBJ whole genome shotgun (WGS) entry which is preliminary data.</text>
</comment>